<evidence type="ECO:0000256" key="6">
    <source>
        <dbReference type="SAM" id="Phobius"/>
    </source>
</evidence>
<feature type="transmembrane region" description="Helical" evidence="6">
    <location>
        <begin position="159"/>
        <end position="176"/>
    </location>
</feature>
<proteinExistence type="predicted"/>
<feature type="transmembrane region" description="Helical" evidence="6">
    <location>
        <begin position="310"/>
        <end position="329"/>
    </location>
</feature>
<evidence type="ECO:0000256" key="2">
    <source>
        <dbReference type="ARBA" id="ARBA00022475"/>
    </source>
</evidence>
<sequence length="366" mass="38614">MNSAPPGLGAVRRRWIRCTAIAAVLALLTVELVLGWPSLTDALRHLHRPHPGWLALATAAEILSMNAYARMQRRLLQSAGVRAPYLDNTRLAYAAHSLNETLPGGPAFSTQLNYQQMRRFGATPAVASWVIALSGILSAAALAAITAAAAIAAGGDTDWPHLAGLLLAATLLILGVRHAARRPDTIAKLAGAPLTAVNRLRRRPADHGHERIHGFLGQLRTARLRPVLGLAATLLALANWLLDAIGLWLCFRAVGAPTPGLTPTLLAFCAAMAAGTITIVPGGFGVIDSALVLGLIAGGVTTPAAVTAVVLYRVISFGFIIGVGWLSWLRLRRSTPAAGDATMSRPRCVPARRVRSTVLSHRATRP</sequence>
<evidence type="ECO:0000313" key="8">
    <source>
        <dbReference type="Proteomes" id="UP000198415"/>
    </source>
</evidence>
<keyword evidence="5 6" id="KW-0472">Membrane</keyword>
<reference evidence="7 8" key="1">
    <citation type="submission" date="2017-06" db="EMBL/GenBank/DDBJ databases">
        <authorList>
            <person name="Kim H.J."/>
            <person name="Triplett B.A."/>
        </authorList>
    </citation>
    <scope>NUCLEOTIDE SEQUENCE [LARGE SCALE GENOMIC DNA]</scope>
    <source>
        <strain evidence="7 8">DSM 43151</strain>
    </source>
</reference>
<feature type="transmembrane region" description="Helical" evidence="6">
    <location>
        <begin position="227"/>
        <end position="249"/>
    </location>
</feature>
<dbReference type="GO" id="GO:0005886">
    <property type="term" value="C:plasma membrane"/>
    <property type="evidence" value="ECO:0007669"/>
    <property type="project" value="UniProtKB-SubCell"/>
</dbReference>
<dbReference type="RefSeq" id="WP_089298517.1">
    <property type="nucleotide sequence ID" value="NZ_BOMU01000099.1"/>
</dbReference>
<evidence type="ECO:0000256" key="5">
    <source>
        <dbReference type="ARBA" id="ARBA00023136"/>
    </source>
</evidence>
<evidence type="ECO:0000256" key="3">
    <source>
        <dbReference type="ARBA" id="ARBA00022692"/>
    </source>
</evidence>
<organism evidence="7 8">
    <name type="scientific">Actinoplanes regularis</name>
    <dbReference type="NCBI Taxonomy" id="52697"/>
    <lineage>
        <taxon>Bacteria</taxon>
        <taxon>Bacillati</taxon>
        <taxon>Actinomycetota</taxon>
        <taxon>Actinomycetes</taxon>
        <taxon>Micromonosporales</taxon>
        <taxon>Micromonosporaceae</taxon>
        <taxon>Actinoplanes</taxon>
    </lineage>
</organism>
<dbReference type="OrthoDB" id="4481258at2"/>
<name>A0A239ID91_9ACTN</name>
<evidence type="ECO:0000256" key="4">
    <source>
        <dbReference type="ARBA" id="ARBA00022989"/>
    </source>
</evidence>
<dbReference type="PANTHER" id="PTHR39087:SF2">
    <property type="entry name" value="UPF0104 MEMBRANE PROTEIN MJ1595"/>
    <property type="match status" value="1"/>
</dbReference>
<feature type="transmembrane region" description="Helical" evidence="6">
    <location>
        <begin position="126"/>
        <end position="153"/>
    </location>
</feature>
<dbReference type="Proteomes" id="UP000198415">
    <property type="component" value="Unassembled WGS sequence"/>
</dbReference>
<feature type="transmembrane region" description="Helical" evidence="6">
    <location>
        <begin position="51"/>
        <end position="69"/>
    </location>
</feature>
<gene>
    <name evidence="7" type="ORF">SAMN06264365_12860</name>
</gene>
<evidence type="ECO:0000313" key="7">
    <source>
        <dbReference type="EMBL" id="SNS91541.1"/>
    </source>
</evidence>
<dbReference type="InterPro" id="IPR022791">
    <property type="entry name" value="L-PG_synthase/AglD"/>
</dbReference>
<dbReference type="PANTHER" id="PTHR39087">
    <property type="entry name" value="UPF0104 MEMBRANE PROTEIN MJ1595"/>
    <property type="match status" value="1"/>
</dbReference>
<keyword evidence="3 6" id="KW-0812">Transmembrane</keyword>
<feature type="transmembrane region" description="Helical" evidence="6">
    <location>
        <begin position="286"/>
        <end position="304"/>
    </location>
</feature>
<dbReference type="EMBL" id="FZNR01000028">
    <property type="protein sequence ID" value="SNS91541.1"/>
    <property type="molecule type" value="Genomic_DNA"/>
</dbReference>
<evidence type="ECO:0000256" key="1">
    <source>
        <dbReference type="ARBA" id="ARBA00004651"/>
    </source>
</evidence>
<keyword evidence="8" id="KW-1185">Reference proteome</keyword>
<comment type="subcellular location">
    <subcellularLocation>
        <location evidence="1">Cell membrane</location>
        <topology evidence="1">Multi-pass membrane protein</topology>
    </subcellularLocation>
</comment>
<dbReference type="NCBIfam" id="TIGR00374">
    <property type="entry name" value="flippase-like domain"/>
    <property type="match status" value="1"/>
</dbReference>
<dbReference type="Pfam" id="PF03706">
    <property type="entry name" value="LPG_synthase_TM"/>
    <property type="match status" value="1"/>
</dbReference>
<feature type="transmembrane region" description="Helical" evidence="6">
    <location>
        <begin position="261"/>
        <end position="279"/>
    </location>
</feature>
<protein>
    <recommendedName>
        <fullName evidence="9">Lysylphosphatidylglycerol synthase TM region</fullName>
    </recommendedName>
</protein>
<keyword evidence="2" id="KW-1003">Cell membrane</keyword>
<evidence type="ECO:0008006" key="9">
    <source>
        <dbReference type="Google" id="ProtNLM"/>
    </source>
</evidence>
<dbReference type="AlphaFoldDB" id="A0A239ID91"/>
<accession>A0A239ID91</accession>
<keyword evidence="4 6" id="KW-1133">Transmembrane helix</keyword>